<feature type="region of interest" description="Disordered" evidence="5">
    <location>
        <begin position="1"/>
        <end position="23"/>
    </location>
</feature>
<evidence type="ECO:0000256" key="3">
    <source>
        <dbReference type="ARBA" id="ARBA00022989"/>
    </source>
</evidence>
<dbReference type="InterPro" id="IPR036259">
    <property type="entry name" value="MFS_trans_sf"/>
</dbReference>
<evidence type="ECO:0000256" key="4">
    <source>
        <dbReference type="ARBA" id="ARBA00023136"/>
    </source>
</evidence>
<protein>
    <submittedName>
        <fullName evidence="7">Major facilitator superfamily domain-containing protein</fullName>
    </submittedName>
</protein>
<name>A0A5C3QD65_9AGAR</name>
<keyword evidence="8" id="KW-1185">Reference proteome</keyword>
<keyword evidence="4 6" id="KW-0472">Membrane</keyword>
<evidence type="ECO:0000256" key="6">
    <source>
        <dbReference type="SAM" id="Phobius"/>
    </source>
</evidence>
<evidence type="ECO:0000256" key="1">
    <source>
        <dbReference type="ARBA" id="ARBA00004141"/>
    </source>
</evidence>
<evidence type="ECO:0000313" key="8">
    <source>
        <dbReference type="Proteomes" id="UP000305067"/>
    </source>
</evidence>
<dbReference type="AlphaFoldDB" id="A0A5C3QD65"/>
<dbReference type="InterPro" id="IPR010291">
    <property type="entry name" value="Ion_channel_UNC-93"/>
</dbReference>
<evidence type="ECO:0000313" key="7">
    <source>
        <dbReference type="EMBL" id="TFK99496.1"/>
    </source>
</evidence>
<dbReference type="GO" id="GO:0016020">
    <property type="term" value="C:membrane"/>
    <property type="evidence" value="ECO:0007669"/>
    <property type="project" value="UniProtKB-SubCell"/>
</dbReference>
<reference evidence="7 8" key="1">
    <citation type="journal article" date="2019" name="Nat. Ecol. Evol.">
        <title>Megaphylogeny resolves global patterns of mushroom evolution.</title>
        <authorList>
            <person name="Varga T."/>
            <person name="Krizsan K."/>
            <person name="Foldi C."/>
            <person name="Dima B."/>
            <person name="Sanchez-Garcia M."/>
            <person name="Sanchez-Ramirez S."/>
            <person name="Szollosi G.J."/>
            <person name="Szarkandi J.G."/>
            <person name="Papp V."/>
            <person name="Albert L."/>
            <person name="Andreopoulos W."/>
            <person name="Angelini C."/>
            <person name="Antonin V."/>
            <person name="Barry K.W."/>
            <person name="Bougher N.L."/>
            <person name="Buchanan P."/>
            <person name="Buyck B."/>
            <person name="Bense V."/>
            <person name="Catcheside P."/>
            <person name="Chovatia M."/>
            <person name="Cooper J."/>
            <person name="Damon W."/>
            <person name="Desjardin D."/>
            <person name="Finy P."/>
            <person name="Geml J."/>
            <person name="Haridas S."/>
            <person name="Hughes K."/>
            <person name="Justo A."/>
            <person name="Karasinski D."/>
            <person name="Kautmanova I."/>
            <person name="Kiss B."/>
            <person name="Kocsube S."/>
            <person name="Kotiranta H."/>
            <person name="LaButti K.M."/>
            <person name="Lechner B.E."/>
            <person name="Liimatainen K."/>
            <person name="Lipzen A."/>
            <person name="Lukacs Z."/>
            <person name="Mihaltcheva S."/>
            <person name="Morgado L.N."/>
            <person name="Niskanen T."/>
            <person name="Noordeloos M.E."/>
            <person name="Ohm R.A."/>
            <person name="Ortiz-Santana B."/>
            <person name="Ovrebo C."/>
            <person name="Racz N."/>
            <person name="Riley R."/>
            <person name="Savchenko A."/>
            <person name="Shiryaev A."/>
            <person name="Soop K."/>
            <person name="Spirin V."/>
            <person name="Szebenyi C."/>
            <person name="Tomsovsky M."/>
            <person name="Tulloss R.E."/>
            <person name="Uehling J."/>
            <person name="Grigoriev I.V."/>
            <person name="Vagvolgyi C."/>
            <person name="Papp T."/>
            <person name="Martin F.M."/>
            <person name="Miettinen O."/>
            <person name="Hibbett D.S."/>
            <person name="Nagy L.G."/>
        </authorList>
    </citation>
    <scope>NUCLEOTIDE SEQUENCE [LARGE SCALE GENOMIC DNA]</scope>
    <source>
        <strain evidence="7 8">CBS 309.79</strain>
    </source>
</reference>
<dbReference type="Pfam" id="PF05978">
    <property type="entry name" value="UNC-93"/>
    <property type="match status" value="1"/>
</dbReference>
<feature type="transmembrane region" description="Helical" evidence="6">
    <location>
        <begin position="166"/>
        <end position="188"/>
    </location>
</feature>
<dbReference type="PANTHER" id="PTHR23294:SF19">
    <property type="entry name" value="DUF895 DOMAIN MEMBRANE PROTEIN-RELATED"/>
    <property type="match status" value="1"/>
</dbReference>
<feature type="transmembrane region" description="Helical" evidence="6">
    <location>
        <begin position="200"/>
        <end position="217"/>
    </location>
</feature>
<sequence>MAASTSSRSSQEKAGSHVDSTANEPVVRTKRTWYRTTMFNAHVIGMVGFTAPGLWNAMNALGAGGAREPYLVNAANALVFALMGVFCLLGATVSNYLGLAWTLLLGAVGYPLYSAGLYTNVKFGNEWFVLVGAAINGISAGLFWASEGTVAVGYPEPAKRGKYLNIWVWWRTLGPIIGGAIVLSLNSVQGQRGSVSTDTYIIFIALQCLSVPIALLLSSPEKVQRKDGSKVDPAPKTTLVQSFKDLWRSLQRREVLLLLPVFIAAYFNSYSSTFATLYFSVRARALNGFVGNFPTLMGSQAISTLLDYKGLSRKQRIYYGFILVVASHILAWVYAVVVIAEFRRTQPVLDWTDGAPYVKGFFVDVFWSFSKQVLQSWLYYIMGTLTTDISELNRYTGILRGVESFAQAVAYGLNANKRINAWIPIGINLALLVICVFPTWLVVRDIKPAEEQDHLVTNDVERTRDEKLAAESAANAPEQLTKIATRDRI</sequence>
<dbReference type="SUPFAM" id="SSF103473">
    <property type="entry name" value="MFS general substrate transporter"/>
    <property type="match status" value="1"/>
</dbReference>
<dbReference type="Gene3D" id="1.20.1250.20">
    <property type="entry name" value="MFS general substrate transporter like domains"/>
    <property type="match status" value="1"/>
</dbReference>
<feature type="transmembrane region" description="Helical" evidence="6">
    <location>
        <begin position="318"/>
        <end position="340"/>
    </location>
</feature>
<feature type="transmembrane region" description="Helical" evidence="6">
    <location>
        <begin position="96"/>
        <end position="115"/>
    </location>
</feature>
<keyword evidence="2 6" id="KW-0812">Transmembrane</keyword>
<dbReference type="Proteomes" id="UP000305067">
    <property type="component" value="Unassembled WGS sequence"/>
</dbReference>
<dbReference type="InterPro" id="IPR051617">
    <property type="entry name" value="UNC-93-like_regulator"/>
</dbReference>
<feature type="transmembrane region" description="Helical" evidence="6">
    <location>
        <begin position="70"/>
        <end position="89"/>
    </location>
</feature>
<feature type="transmembrane region" description="Helical" evidence="6">
    <location>
        <begin position="38"/>
        <end position="58"/>
    </location>
</feature>
<feature type="transmembrane region" description="Helical" evidence="6">
    <location>
        <begin position="255"/>
        <end position="279"/>
    </location>
</feature>
<gene>
    <name evidence="7" type="ORF">BDV98DRAFT_510632</name>
</gene>
<proteinExistence type="predicted"/>
<evidence type="ECO:0000256" key="5">
    <source>
        <dbReference type="SAM" id="MobiDB-lite"/>
    </source>
</evidence>
<dbReference type="PANTHER" id="PTHR23294">
    <property type="entry name" value="ET TRANSLATION PRODUCT-RELATED"/>
    <property type="match status" value="1"/>
</dbReference>
<organism evidence="7 8">
    <name type="scientific">Pterulicium gracile</name>
    <dbReference type="NCBI Taxonomy" id="1884261"/>
    <lineage>
        <taxon>Eukaryota</taxon>
        <taxon>Fungi</taxon>
        <taxon>Dikarya</taxon>
        <taxon>Basidiomycota</taxon>
        <taxon>Agaricomycotina</taxon>
        <taxon>Agaricomycetes</taxon>
        <taxon>Agaricomycetidae</taxon>
        <taxon>Agaricales</taxon>
        <taxon>Pleurotineae</taxon>
        <taxon>Pterulaceae</taxon>
        <taxon>Pterulicium</taxon>
    </lineage>
</organism>
<keyword evidence="3 6" id="KW-1133">Transmembrane helix</keyword>
<evidence type="ECO:0000256" key="2">
    <source>
        <dbReference type="ARBA" id="ARBA00022692"/>
    </source>
</evidence>
<feature type="transmembrane region" description="Helical" evidence="6">
    <location>
        <begin position="127"/>
        <end position="145"/>
    </location>
</feature>
<dbReference type="OrthoDB" id="196103at2759"/>
<comment type="subcellular location">
    <subcellularLocation>
        <location evidence="1">Membrane</location>
        <topology evidence="1">Multi-pass membrane protein</topology>
    </subcellularLocation>
</comment>
<feature type="transmembrane region" description="Helical" evidence="6">
    <location>
        <begin position="421"/>
        <end position="443"/>
    </location>
</feature>
<accession>A0A5C3QD65</accession>
<dbReference type="EMBL" id="ML178833">
    <property type="protein sequence ID" value="TFK99496.1"/>
    <property type="molecule type" value="Genomic_DNA"/>
</dbReference>